<dbReference type="Proteomes" id="UP000030152">
    <property type="component" value="Unassembled WGS sequence"/>
</dbReference>
<evidence type="ECO:0000313" key="2">
    <source>
        <dbReference type="Proteomes" id="UP000030152"/>
    </source>
</evidence>
<dbReference type="EMBL" id="JRLX01000001">
    <property type="protein sequence ID" value="KGO88674.1"/>
    <property type="molecule type" value="Genomic_DNA"/>
</dbReference>
<comment type="caution">
    <text evidence="1">The sequence shown here is derived from an EMBL/GenBank/DDBJ whole genome shotgun (WGS) entry which is preliminary data.</text>
</comment>
<protein>
    <recommendedName>
        <fullName evidence="3">GAF domain-containing protein</fullName>
    </recommendedName>
</protein>
<sequence length="359" mass="41466">MKKVITTQNPDEPHRDNYLEQERKILLELGKDITKVREKNDLIMLFSKRIKGLFYFTHTIVTLIDQKDETYWPFLLNTDASPIRVHTYYDQLVASRFKLNEPFINGVIAAEGPVSFMLEDVMDKPESPRFLKVNYEGGIKEILMTTLWNADKPMGFLHIYSDRQDSFTPQFRNIIKGIAPQLSNAVSNIIKNEELEKKENEKSFLLDFSNDIAAVRSKAELEMAVKTALRKINNIKGFVVRKINADGTTMSTYIHDDSVIPEGDPIMIDVGREKFPIYDGLQSRVLESYIPLLFSVDIEIERGVTSAYLFFWKRLGYKRMVGIALRNGETNLGILWLGYRRNKYIAVTGYLRADIYCYG</sequence>
<accession>A0A0A2M8W0</accession>
<organism evidence="1 2">
    <name type="scientific">Flavobacterium rivuli WB 3.3-2 = DSM 21788</name>
    <dbReference type="NCBI Taxonomy" id="1121895"/>
    <lineage>
        <taxon>Bacteria</taxon>
        <taxon>Pseudomonadati</taxon>
        <taxon>Bacteroidota</taxon>
        <taxon>Flavobacteriia</taxon>
        <taxon>Flavobacteriales</taxon>
        <taxon>Flavobacteriaceae</taxon>
        <taxon>Flavobacterium</taxon>
    </lineage>
</organism>
<dbReference type="Gene3D" id="3.30.450.40">
    <property type="match status" value="1"/>
</dbReference>
<evidence type="ECO:0008006" key="3">
    <source>
        <dbReference type="Google" id="ProtNLM"/>
    </source>
</evidence>
<dbReference type="eggNOG" id="COG2203">
    <property type="taxonomic scope" value="Bacteria"/>
</dbReference>
<gene>
    <name evidence="1" type="ORF">Q765_01885</name>
</gene>
<dbReference type="AlphaFoldDB" id="A0A0A2M8W0"/>
<dbReference type="SUPFAM" id="SSF55781">
    <property type="entry name" value="GAF domain-like"/>
    <property type="match status" value="1"/>
</dbReference>
<dbReference type="STRING" id="1121895.GCA_000378485_00582"/>
<keyword evidence="2" id="KW-1185">Reference proteome</keyword>
<reference evidence="1 2" key="1">
    <citation type="submission" date="2013-09" db="EMBL/GenBank/DDBJ databases">
        <authorList>
            <person name="Zeng Z."/>
            <person name="Chen C."/>
        </authorList>
    </citation>
    <scope>NUCLEOTIDE SEQUENCE [LARGE SCALE GENOMIC DNA]</scope>
    <source>
        <strain evidence="1 2">WB 3.3-2</strain>
    </source>
</reference>
<evidence type="ECO:0000313" key="1">
    <source>
        <dbReference type="EMBL" id="KGO88674.1"/>
    </source>
</evidence>
<dbReference type="RefSeq" id="WP_020211706.1">
    <property type="nucleotide sequence ID" value="NZ_JRLX01000001.1"/>
</dbReference>
<dbReference type="InterPro" id="IPR029016">
    <property type="entry name" value="GAF-like_dom_sf"/>
</dbReference>
<name>A0A0A2M8W0_9FLAO</name>
<proteinExistence type="predicted"/>